<sequence>MTNLDRIPPDATVSGGNILSMLAAMGPFRRRGEQILADHGIDAVAPENWYPLKPYVDSLLTIGEKMGPNTLFQIGRQIPNHVPLPPGIDTFEKVMASFGMAYDMNHRGVKQGVIPFSITDSRHGTITTGTPYPCDFDRGVIQGFFAKLLSTRPTVNPVEGQPCKARGGETCTYEIILPQM</sequence>
<protein>
    <recommendedName>
        <fullName evidence="2">4-vinyl reductase 4VR domain-containing protein</fullName>
    </recommendedName>
</protein>
<proteinExistence type="predicted"/>
<accession>A0A6J4KN31</accession>
<dbReference type="AlphaFoldDB" id="A0A6J4KN31"/>
<dbReference type="SUPFAM" id="SSF111126">
    <property type="entry name" value="Ligand-binding domain in the NO signalling and Golgi transport"/>
    <property type="match status" value="1"/>
</dbReference>
<dbReference type="EMBL" id="CADCTW010000066">
    <property type="protein sequence ID" value="CAA9310442.1"/>
    <property type="molecule type" value="Genomic_DNA"/>
</dbReference>
<evidence type="ECO:0000313" key="1">
    <source>
        <dbReference type="EMBL" id="CAA9310442.1"/>
    </source>
</evidence>
<name>A0A6J4KN31_9BACT</name>
<gene>
    <name evidence="1" type="ORF">AVDCRST_MAG68-1321</name>
</gene>
<dbReference type="Gene3D" id="3.30.1380.20">
    <property type="entry name" value="Trafficking protein particle complex subunit 3"/>
    <property type="match status" value="1"/>
</dbReference>
<evidence type="ECO:0008006" key="2">
    <source>
        <dbReference type="Google" id="ProtNLM"/>
    </source>
</evidence>
<reference evidence="1" key="1">
    <citation type="submission" date="2020-02" db="EMBL/GenBank/DDBJ databases">
        <authorList>
            <person name="Meier V. D."/>
        </authorList>
    </citation>
    <scope>NUCLEOTIDE SEQUENCE</scope>
    <source>
        <strain evidence="1">AVDCRST_MAG68</strain>
    </source>
</reference>
<organism evidence="1">
    <name type="scientific">uncultured Gemmatimonadota bacterium</name>
    <dbReference type="NCBI Taxonomy" id="203437"/>
    <lineage>
        <taxon>Bacteria</taxon>
        <taxon>Pseudomonadati</taxon>
        <taxon>Gemmatimonadota</taxon>
        <taxon>environmental samples</taxon>
    </lineage>
</organism>
<dbReference type="InterPro" id="IPR024096">
    <property type="entry name" value="NO_sig/Golgi_transp_ligand-bd"/>
</dbReference>